<feature type="domain" description="HNH nuclease" evidence="1">
    <location>
        <begin position="21"/>
        <end position="74"/>
    </location>
</feature>
<proteinExistence type="predicted"/>
<sequence>MQESVLGQGEKEMTTEAPWGELRSNIYLRDKGMCWICNCFVRLEDYDLGHLVDRCNGGHDAYDNLAVMHKSCNLSKPYHETLEECLKWKLTAFIPTRLIEFPKEQRIKRQCYPAPSLESLTKKQQVAYNEQVAKIKPSTIVWIQGRPQGGTMWRILPPPYRQEDAFTMRQTPPGATYFEYGDIRDTLQIIGGELTSDIDINMGFIKYHISSNNGTLNITFSPRYNSNSGKRSTTIGMGKGQIPINDWRNAKEQGISLDEFKETYHKNHPVALII</sequence>
<dbReference type="CDD" id="cd00085">
    <property type="entry name" value="HNHc"/>
    <property type="match status" value="1"/>
</dbReference>
<protein>
    <recommendedName>
        <fullName evidence="1">HNH nuclease domain-containing protein</fullName>
    </recommendedName>
</protein>
<dbReference type="Gene3D" id="1.10.30.50">
    <property type="match status" value="1"/>
</dbReference>
<dbReference type="AlphaFoldDB" id="A0A0F9PHF5"/>
<dbReference type="EMBL" id="LAZR01002475">
    <property type="protein sequence ID" value="KKN29594.1"/>
    <property type="molecule type" value="Genomic_DNA"/>
</dbReference>
<accession>A0A0F9PHF5</accession>
<organism evidence="2">
    <name type="scientific">marine sediment metagenome</name>
    <dbReference type="NCBI Taxonomy" id="412755"/>
    <lineage>
        <taxon>unclassified sequences</taxon>
        <taxon>metagenomes</taxon>
        <taxon>ecological metagenomes</taxon>
    </lineage>
</organism>
<dbReference type="InterPro" id="IPR003615">
    <property type="entry name" value="HNH_nuc"/>
</dbReference>
<gene>
    <name evidence="2" type="ORF">LCGC14_0842620</name>
</gene>
<reference evidence="2" key="1">
    <citation type="journal article" date="2015" name="Nature">
        <title>Complex archaea that bridge the gap between prokaryotes and eukaryotes.</title>
        <authorList>
            <person name="Spang A."/>
            <person name="Saw J.H."/>
            <person name="Jorgensen S.L."/>
            <person name="Zaremba-Niedzwiedzka K."/>
            <person name="Martijn J."/>
            <person name="Lind A.E."/>
            <person name="van Eijk R."/>
            <person name="Schleper C."/>
            <person name="Guy L."/>
            <person name="Ettema T.J."/>
        </authorList>
    </citation>
    <scope>NUCLEOTIDE SEQUENCE</scope>
</reference>
<dbReference type="SMART" id="SM00507">
    <property type="entry name" value="HNHc"/>
    <property type="match status" value="1"/>
</dbReference>
<evidence type="ECO:0000313" key="2">
    <source>
        <dbReference type="EMBL" id="KKN29594.1"/>
    </source>
</evidence>
<name>A0A0F9PHF5_9ZZZZ</name>
<comment type="caution">
    <text evidence="2">The sequence shown here is derived from an EMBL/GenBank/DDBJ whole genome shotgun (WGS) entry which is preliminary data.</text>
</comment>
<evidence type="ECO:0000259" key="1">
    <source>
        <dbReference type="SMART" id="SM00507"/>
    </source>
</evidence>